<accession>A0A560K4I1</accession>
<reference evidence="1 2" key="1">
    <citation type="submission" date="2019-06" db="EMBL/GenBank/DDBJ databases">
        <title>Genomic Encyclopedia of Type Strains, Phase IV (KMG-V): Genome sequencing to study the core and pangenomes of soil and plant-associated prokaryotes.</title>
        <authorList>
            <person name="Whitman W."/>
        </authorList>
    </citation>
    <scope>NUCLEOTIDE SEQUENCE [LARGE SCALE GENOMIC DNA]</scope>
    <source>
        <strain evidence="1 2">BR 10556</strain>
    </source>
</reference>
<name>A0A560K4I1_9BRAD</name>
<sequence length="50" mass="5754">MRIRMGRGAARTFAMRPGYPRMYRLWYFATFLAVTATAFGALVAFDRFLG</sequence>
<proteinExistence type="predicted"/>
<evidence type="ECO:0000313" key="1">
    <source>
        <dbReference type="EMBL" id="TWB78251.1"/>
    </source>
</evidence>
<gene>
    <name evidence="1" type="ORF">FBZ95_10383</name>
</gene>
<protein>
    <submittedName>
        <fullName evidence="1">Uncharacterized protein</fullName>
    </submittedName>
</protein>
<comment type="caution">
    <text evidence="1">The sequence shown here is derived from an EMBL/GenBank/DDBJ whole genome shotgun (WGS) entry which is preliminary data.</text>
</comment>
<dbReference type="Proteomes" id="UP000315914">
    <property type="component" value="Unassembled WGS sequence"/>
</dbReference>
<evidence type="ECO:0000313" key="2">
    <source>
        <dbReference type="Proteomes" id="UP000315914"/>
    </source>
</evidence>
<keyword evidence="2" id="KW-1185">Reference proteome</keyword>
<dbReference type="AlphaFoldDB" id="A0A560K4I1"/>
<organism evidence="1 2">
    <name type="scientific">Bradyrhizobium sacchari</name>
    <dbReference type="NCBI Taxonomy" id="1399419"/>
    <lineage>
        <taxon>Bacteria</taxon>
        <taxon>Pseudomonadati</taxon>
        <taxon>Pseudomonadota</taxon>
        <taxon>Alphaproteobacteria</taxon>
        <taxon>Hyphomicrobiales</taxon>
        <taxon>Nitrobacteraceae</taxon>
        <taxon>Bradyrhizobium</taxon>
    </lineage>
</organism>
<dbReference type="EMBL" id="VITW01000003">
    <property type="protein sequence ID" value="TWB78251.1"/>
    <property type="molecule type" value="Genomic_DNA"/>
</dbReference>